<evidence type="ECO:0000313" key="2">
    <source>
        <dbReference type="Proteomes" id="UP000198211"/>
    </source>
</evidence>
<keyword evidence="2" id="KW-1185">Reference proteome</keyword>
<protein>
    <submittedName>
        <fullName evidence="1">Uncharacterized protein</fullName>
    </submittedName>
</protein>
<dbReference type="EMBL" id="NBNE01002842">
    <property type="protein sequence ID" value="OWZ09288.1"/>
    <property type="molecule type" value="Genomic_DNA"/>
</dbReference>
<reference evidence="2" key="1">
    <citation type="submission" date="2017-03" db="EMBL/GenBank/DDBJ databases">
        <title>Phytopthora megakarya and P. palmivora, two closely related causual agents of cacao black pod achieved similar genome size and gene model numbers by different mechanisms.</title>
        <authorList>
            <person name="Ali S."/>
            <person name="Shao J."/>
            <person name="Larry D.J."/>
            <person name="Kronmiller B."/>
            <person name="Shen D."/>
            <person name="Strem M.D."/>
            <person name="Melnick R.L."/>
            <person name="Guiltinan M.J."/>
            <person name="Tyler B.M."/>
            <person name="Meinhardt L.W."/>
            <person name="Bailey B.A."/>
        </authorList>
    </citation>
    <scope>NUCLEOTIDE SEQUENCE [LARGE SCALE GENOMIC DNA]</scope>
    <source>
        <strain evidence="2">zdho120</strain>
    </source>
</reference>
<organism evidence="1 2">
    <name type="scientific">Phytophthora megakarya</name>
    <dbReference type="NCBI Taxonomy" id="4795"/>
    <lineage>
        <taxon>Eukaryota</taxon>
        <taxon>Sar</taxon>
        <taxon>Stramenopiles</taxon>
        <taxon>Oomycota</taxon>
        <taxon>Peronosporomycetes</taxon>
        <taxon>Peronosporales</taxon>
        <taxon>Peronosporaceae</taxon>
        <taxon>Phytophthora</taxon>
    </lineage>
</organism>
<name>A0A225VWK6_9STRA</name>
<evidence type="ECO:0000313" key="1">
    <source>
        <dbReference type="EMBL" id="OWZ09288.1"/>
    </source>
</evidence>
<proteinExistence type="predicted"/>
<sequence length="117" mass="13350">MRNLNGARLAALYDDAQLASVATVYGRLMRLYQIIHRRWCLVVQRLPSDLLKKTFTGLNIPVYDLLQLGKMVSKSIRSVNARRMQTKGMPTGGWDVDTRSKSSSCAYNRKRGLCYHN</sequence>
<accession>A0A225VWK6</accession>
<comment type="caution">
    <text evidence="1">The sequence shown here is derived from an EMBL/GenBank/DDBJ whole genome shotgun (WGS) entry which is preliminary data.</text>
</comment>
<dbReference type="Proteomes" id="UP000198211">
    <property type="component" value="Unassembled WGS sequence"/>
</dbReference>
<dbReference type="AlphaFoldDB" id="A0A225VWK6"/>
<dbReference type="OrthoDB" id="146049at2759"/>
<gene>
    <name evidence="1" type="ORF">PHMEG_00018039</name>
</gene>